<proteinExistence type="predicted"/>
<dbReference type="AlphaFoldDB" id="Q02CU7"/>
<feature type="transmembrane region" description="Helical" evidence="4">
    <location>
        <begin position="20"/>
        <end position="39"/>
    </location>
</feature>
<dbReference type="InterPro" id="IPR038731">
    <property type="entry name" value="RgtA/B/C-like"/>
</dbReference>
<dbReference type="PANTHER" id="PTHR44227">
    <property type="match status" value="1"/>
</dbReference>
<feature type="transmembrane region" description="Helical" evidence="4">
    <location>
        <begin position="148"/>
        <end position="165"/>
    </location>
</feature>
<feature type="transmembrane region" description="Helical" evidence="4">
    <location>
        <begin position="338"/>
        <end position="357"/>
    </location>
</feature>
<feature type="transmembrane region" description="Helical" evidence="4">
    <location>
        <begin position="306"/>
        <end position="326"/>
    </location>
</feature>
<feature type="transmembrane region" description="Helical" evidence="4">
    <location>
        <begin position="279"/>
        <end position="299"/>
    </location>
</feature>
<feature type="transmembrane region" description="Helical" evidence="4">
    <location>
        <begin position="124"/>
        <end position="142"/>
    </location>
</feature>
<dbReference type="InterPro" id="IPR011990">
    <property type="entry name" value="TPR-like_helical_dom_sf"/>
</dbReference>
<dbReference type="HOGENOM" id="CLU_011615_5_0_0"/>
<keyword evidence="1" id="KW-0677">Repeat</keyword>
<dbReference type="Gene3D" id="1.25.40.10">
    <property type="entry name" value="Tetratricopeptide repeat domain"/>
    <property type="match status" value="4"/>
</dbReference>
<dbReference type="InParanoid" id="Q02CU7"/>
<evidence type="ECO:0000256" key="2">
    <source>
        <dbReference type="ARBA" id="ARBA00022803"/>
    </source>
</evidence>
<feature type="transmembrane region" description="Helical" evidence="4">
    <location>
        <begin position="92"/>
        <end position="112"/>
    </location>
</feature>
<dbReference type="Pfam" id="PF13231">
    <property type="entry name" value="PMT_2"/>
    <property type="match status" value="1"/>
</dbReference>
<evidence type="ECO:0000256" key="1">
    <source>
        <dbReference type="ARBA" id="ARBA00022737"/>
    </source>
</evidence>
<dbReference type="PROSITE" id="PS50005">
    <property type="entry name" value="TPR"/>
    <property type="match status" value="3"/>
</dbReference>
<protein>
    <submittedName>
        <fullName evidence="6">Tetratricopeptide TPR_2 repeat protein</fullName>
    </submittedName>
</protein>
<feature type="domain" description="Glycosyltransferase RgtA/B/C/D-like" evidence="5">
    <location>
        <begin position="94"/>
        <end position="226"/>
    </location>
</feature>
<sequence length="731" mass="79861">MAKGRRAPQTAAVTKEPASAVWIGLGLVVAVIAVYARVWGFSFVNFDDPDYVNTGGRGLMWAFTSVEAANWFPVTRLSHLVDGLLFGMRSGWHHLMNVAWHAAAAAMLFAFLHRATGARWRSAFVAFVFALHPLHVESVAWVAERKDVLSAFFWFLTLWSYVRYAEHHERRWYWFTLAAFIAGSMAKPMMVTLPVVLVLLDVWPLGRRALSEKIPFFAISAASALTTFAVQSGAGAVRNLAIFPLGLRIENALVTYVVYAAKMLWPANLAVFYPYPTDFAPWEPLLAAAAVGAVSVGAWRARRNYPYLAVGWGWYLVTLLPVIGLVQVGAQARADRYMYLPMTGLLIALAWGAAEFARRRPGAAPAIKVLAIAFCVACVLVTWAQIGYWQDSRTLFAHALQVTSGNYLAHHNLGVELADEGRYEAAIAEYQEALRIRPDYAQARTDLGNALLKAGGHGTEALAQYRAAVESMPGSPIPHNDLGNALVKAGRLQDAVAEYQAALAIKPEYAEARNNLGKALAGIPGRGGEAVGDYQAALRINPNLAEAHVNLGDALAQEPGRIADAMAEYQTALRINPNLAEAHHSLGRAFSDMPGRMADAAAEYEAALRANPDFAEAHYDLGLALSSMDRPAEALAQFEAALKMRPDYAEAHNNMAVTLAAFPRRAAEALAHFEEAVRLKPDYFDAQFNLGVALAQEPGKQHDALAHLEAAERLRPDAELERTIQRLKSGR</sequence>
<dbReference type="SUPFAM" id="SSF48452">
    <property type="entry name" value="TPR-like"/>
    <property type="match status" value="2"/>
</dbReference>
<dbReference type="SMART" id="SM00028">
    <property type="entry name" value="TPR"/>
    <property type="match status" value="9"/>
</dbReference>
<reference evidence="6" key="1">
    <citation type="submission" date="2006-10" db="EMBL/GenBank/DDBJ databases">
        <title>Complete sequence of Solibacter usitatus Ellin6076.</title>
        <authorList>
            <consortium name="US DOE Joint Genome Institute"/>
            <person name="Copeland A."/>
            <person name="Lucas S."/>
            <person name="Lapidus A."/>
            <person name="Barry K."/>
            <person name="Detter J.C."/>
            <person name="Glavina del Rio T."/>
            <person name="Hammon N."/>
            <person name="Israni S."/>
            <person name="Dalin E."/>
            <person name="Tice H."/>
            <person name="Pitluck S."/>
            <person name="Thompson L.S."/>
            <person name="Brettin T."/>
            <person name="Bruce D."/>
            <person name="Han C."/>
            <person name="Tapia R."/>
            <person name="Gilna P."/>
            <person name="Schmutz J."/>
            <person name="Larimer F."/>
            <person name="Land M."/>
            <person name="Hauser L."/>
            <person name="Kyrpides N."/>
            <person name="Mikhailova N."/>
            <person name="Janssen P.H."/>
            <person name="Kuske C.R."/>
            <person name="Richardson P."/>
        </authorList>
    </citation>
    <scope>NUCLEOTIDE SEQUENCE</scope>
    <source>
        <strain evidence="6">Ellin6076</strain>
    </source>
</reference>
<accession>Q02CU7</accession>
<evidence type="ECO:0000313" key="6">
    <source>
        <dbReference type="EMBL" id="ABJ81119.1"/>
    </source>
</evidence>
<keyword evidence="4" id="KW-1133">Transmembrane helix</keyword>
<dbReference type="GO" id="GO:0000030">
    <property type="term" value="F:mannosyltransferase activity"/>
    <property type="evidence" value="ECO:0007669"/>
    <property type="project" value="TreeGrafter"/>
</dbReference>
<dbReference type="OrthoDB" id="104668at2"/>
<evidence type="ECO:0000256" key="4">
    <source>
        <dbReference type="SAM" id="Phobius"/>
    </source>
</evidence>
<keyword evidence="4" id="KW-0472">Membrane</keyword>
<feature type="repeat" description="TPR" evidence="3">
    <location>
        <begin position="476"/>
        <end position="509"/>
    </location>
</feature>
<keyword evidence="2 3" id="KW-0802">TPR repeat</keyword>
<feature type="repeat" description="TPR" evidence="3">
    <location>
        <begin position="407"/>
        <end position="440"/>
    </location>
</feature>
<organism evidence="6">
    <name type="scientific">Solibacter usitatus (strain Ellin6076)</name>
    <dbReference type="NCBI Taxonomy" id="234267"/>
    <lineage>
        <taxon>Bacteria</taxon>
        <taxon>Pseudomonadati</taxon>
        <taxon>Acidobacteriota</taxon>
        <taxon>Terriglobia</taxon>
        <taxon>Bryobacterales</taxon>
        <taxon>Solibacteraceae</taxon>
        <taxon>Candidatus Solibacter</taxon>
    </lineage>
</organism>
<dbReference type="PROSITE" id="PS50293">
    <property type="entry name" value="TPR_REGION"/>
    <property type="match status" value="1"/>
</dbReference>
<dbReference type="Pfam" id="PF13414">
    <property type="entry name" value="TPR_11"/>
    <property type="match status" value="5"/>
</dbReference>
<feature type="transmembrane region" description="Helical" evidence="4">
    <location>
        <begin position="172"/>
        <end position="196"/>
    </location>
</feature>
<dbReference type="PANTHER" id="PTHR44227:SF3">
    <property type="entry name" value="PROTEIN O-MANNOSYL-TRANSFERASE TMTC4"/>
    <property type="match status" value="1"/>
</dbReference>
<feature type="transmembrane region" description="Helical" evidence="4">
    <location>
        <begin position="253"/>
        <end position="273"/>
    </location>
</feature>
<dbReference type="EMBL" id="CP000473">
    <property type="protein sequence ID" value="ABJ81119.1"/>
    <property type="molecule type" value="Genomic_DNA"/>
</dbReference>
<dbReference type="Pfam" id="PF13432">
    <property type="entry name" value="TPR_16"/>
    <property type="match status" value="1"/>
</dbReference>
<dbReference type="STRING" id="234267.Acid_0104"/>
<evidence type="ECO:0000259" key="5">
    <source>
        <dbReference type="Pfam" id="PF13231"/>
    </source>
</evidence>
<dbReference type="eggNOG" id="COG0457">
    <property type="taxonomic scope" value="Bacteria"/>
</dbReference>
<evidence type="ECO:0000256" key="3">
    <source>
        <dbReference type="PROSITE-ProRule" id="PRU00339"/>
    </source>
</evidence>
<dbReference type="GO" id="GO:0030968">
    <property type="term" value="P:endoplasmic reticulum unfolded protein response"/>
    <property type="evidence" value="ECO:0007669"/>
    <property type="project" value="TreeGrafter"/>
</dbReference>
<dbReference type="KEGG" id="sus:Acid_0104"/>
<keyword evidence="4" id="KW-0812">Transmembrane</keyword>
<gene>
    <name evidence="6" type="ordered locus">Acid_0104</name>
</gene>
<feature type="transmembrane region" description="Helical" evidence="4">
    <location>
        <begin position="216"/>
        <end position="241"/>
    </location>
</feature>
<dbReference type="InterPro" id="IPR052346">
    <property type="entry name" value="O-mannosyl-transferase_TMTC"/>
</dbReference>
<feature type="repeat" description="TPR" evidence="3">
    <location>
        <begin position="615"/>
        <end position="648"/>
    </location>
</feature>
<name>Q02CU7_SOLUE</name>
<dbReference type="GO" id="GO:0035269">
    <property type="term" value="P:protein O-linked glycosylation via mannose"/>
    <property type="evidence" value="ECO:0007669"/>
    <property type="project" value="TreeGrafter"/>
</dbReference>
<dbReference type="InterPro" id="IPR019734">
    <property type="entry name" value="TPR_rpt"/>
</dbReference>
<feature type="transmembrane region" description="Helical" evidence="4">
    <location>
        <begin position="369"/>
        <end position="389"/>
    </location>
</feature>